<dbReference type="Gene3D" id="1.10.260.40">
    <property type="entry name" value="lambda repressor-like DNA-binding domains"/>
    <property type="match status" value="1"/>
</dbReference>
<evidence type="ECO:0000256" key="1">
    <source>
        <dbReference type="SAM" id="MobiDB-lite"/>
    </source>
</evidence>
<name>A0A1V3IBC2_9PAST</name>
<gene>
    <name evidence="3" type="ORF">BKK48_02155</name>
</gene>
<dbReference type="RefSeq" id="WP_077426565.1">
    <property type="nucleotide sequence ID" value="NZ_MLHH01000004.1"/>
</dbReference>
<dbReference type="SUPFAM" id="SSF47413">
    <property type="entry name" value="lambda repressor-like DNA-binding domains"/>
    <property type="match status" value="1"/>
</dbReference>
<dbReference type="InterPro" id="IPR010982">
    <property type="entry name" value="Lambda_DNA-bd_dom_sf"/>
</dbReference>
<feature type="compositionally biased region" description="Polar residues" evidence="1">
    <location>
        <begin position="91"/>
        <end position="100"/>
    </location>
</feature>
<accession>A0A1V3IBC2</accession>
<dbReference type="OrthoDB" id="5678898at2"/>
<dbReference type="PROSITE" id="PS50943">
    <property type="entry name" value="HTH_CROC1"/>
    <property type="match status" value="1"/>
</dbReference>
<dbReference type="CDD" id="cd00093">
    <property type="entry name" value="HTH_XRE"/>
    <property type="match status" value="1"/>
</dbReference>
<dbReference type="GO" id="GO:0003677">
    <property type="term" value="F:DNA binding"/>
    <property type="evidence" value="ECO:0007669"/>
    <property type="project" value="InterPro"/>
</dbReference>
<protein>
    <submittedName>
        <fullName evidence="3">Transcriptional regulator</fullName>
    </submittedName>
</protein>
<evidence type="ECO:0000313" key="4">
    <source>
        <dbReference type="Proteomes" id="UP000189437"/>
    </source>
</evidence>
<dbReference type="EMBL" id="MLHH01000004">
    <property type="protein sequence ID" value="OOF37389.1"/>
    <property type="molecule type" value="Genomic_DNA"/>
</dbReference>
<reference evidence="3 4" key="1">
    <citation type="submission" date="2016-10" db="EMBL/GenBank/DDBJ databases">
        <title>Rodentibacter gen. nov. and new species.</title>
        <authorList>
            <person name="Christensen H."/>
        </authorList>
    </citation>
    <scope>NUCLEOTIDE SEQUENCE [LARGE SCALE GENOMIC DNA]</scope>
    <source>
        <strain evidence="3 4">Ac69</strain>
    </source>
</reference>
<evidence type="ECO:0000313" key="3">
    <source>
        <dbReference type="EMBL" id="OOF37389.1"/>
    </source>
</evidence>
<proteinExistence type="predicted"/>
<comment type="caution">
    <text evidence="3">The sequence shown here is derived from an EMBL/GenBank/DDBJ whole genome shotgun (WGS) entry which is preliminary data.</text>
</comment>
<dbReference type="SMART" id="SM00530">
    <property type="entry name" value="HTH_XRE"/>
    <property type="match status" value="1"/>
</dbReference>
<feature type="region of interest" description="Disordered" evidence="1">
    <location>
        <begin position="91"/>
        <end position="116"/>
    </location>
</feature>
<sequence length="130" mass="15057">MNLNHRYINDPQGKPEFVILPIEEYEDLLMKASPFDNDNAIEWENIPLEPNEDGAELIPNDVVNIMFNQDVSLLAAWRIYRNLSQSEVAERTGLTQSAISQAERKESKPQKKTREKLAKIYQCKPEQLEI</sequence>
<dbReference type="STRING" id="1908258.BKK48_02155"/>
<dbReference type="Pfam" id="PF01381">
    <property type="entry name" value="HTH_3"/>
    <property type="match status" value="1"/>
</dbReference>
<organism evidence="3 4">
    <name type="scientific">Rodentibacter heidelbergensis</name>
    <dbReference type="NCBI Taxonomy" id="1908258"/>
    <lineage>
        <taxon>Bacteria</taxon>
        <taxon>Pseudomonadati</taxon>
        <taxon>Pseudomonadota</taxon>
        <taxon>Gammaproteobacteria</taxon>
        <taxon>Pasteurellales</taxon>
        <taxon>Pasteurellaceae</taxon>
        <taxon>Rodentibacter</taxon>
    </lineage>
</organism>
<dbReference type="AlphaFoldDB" id="A0A1V3IBC2"/>
<keyword evidence="4" id="KW-1185">Reference proteome</keyword>
<feature type="domain" description="HTH cro/C1-type" evidence="2">
    <location>
        <begin position="74"/>
        <end position="128"/>
    </location>
</feature>
<evidence type="ECO:0000259" key="2">
    <source>
        <dbReference type="PROSITE" id="PS50943"/>
    </source>
</evidence>
<dbReference type="InterPro" id="IPR001387">
    <property type="entry name" value="Cro/C1-type_HTH"/>
</dbReference>
<dbReference type="Proteomes" id="UP000189437">
    <property type="component" value="Unassembled WGS sequence"/>
</dbReference>